<evidence type="ECO:0000256" key="1">
    <source>
        <dbReference type="SAM" id="MobiDB-lite"/>
    </source>
</evidence>
<reference evidence="2" key="1">
    <citation type="journal article" date="2020" name="Stud. Mycol.">
        <title>101 Dothideomycetes genomes: a test case for predicting lifestyles and emergence of pathogens.</title>
        <authorList>
            <person name="Haridas S."/>
            <person name="Albert R."/>
            <person name="Binder M."/>
            <person name="Bloem J."/>
            <person name="Labutti K."/>
            <person name="Salamov A."/>
            <person name="Andreopoulos B."/>
            <person name="Baker S."/>
            <person name="Barry K."/>
            <person name="Bills G."/>
            <person name="Bluhm B."/>
            <person name="Cannon C."/>
            <person name="Castanera R."/>
            <person name="Culley D."/>
            <person name="Daum C."/>
            <person name="Ezra D."/>
            <person name="Gonzalez J."/>
            <person name="Henrissat B."/>
            <person name="Kuo A."/>
            <person name="Liang C."/>
            <person name="Lipzen A."/>
            <person name="Lutzoni F."/>
            <person name="Magnuson J."/>
            <person name="Mondo S."/>
            <person name="Nolan M."/>
            <person name="Ohm R."/>
            <person name="Pangilinan J."/>
            <person name="Park H.-J."/>
            <person name="Ramirez L."/>
            <person name="Alfaro M."/>
            <person name="Sun H."/>
            <person name="Tritt A."/>
            <person name="Yoshinaga Y."/>
            <person name="Zwiers L.-H."/>
            <person name="Turgeon B."/>
            <person name="Goodwin S."/>
            <person name="Spatafora J."/>
            <person name="Crous P."/>
            <person name="Grigoriev I."/>
        </authorList>
    </citation>
    <scope>NUCLEOTIDE SEQUENCE</scope>
    <source>
        <strain evidence="2">CBS 113979</strain>
    </source>
</reference>
<dbReference type="AlphaFoldDB" id="A0A6G1GVZ8"/>
<name>A0A6G1GVZ8_9PEZI</name>
<sequence>MCEKRRNHIAKDACEKKEKNHIAKARVRKNPLLPVSLHTPTPDLSFERAMSKSNQRAASLNRFRDTPKRDLISVMSPDMAHQSKNLSPSRGLVPPQTGRNPNPVTVETQESTQIIQASQPHRDPNMRVDDGQSDVRNLSPTNARDHLSTNSYSNSNSYLTHGPSIFVLAIVPPPQ</sequence>
<dbReference type="Proteomes" id="UP000800041">
    <property type="component" value="Unassembled WGS sequence"/>
</dbReference>
<keyword evidence="3" id="KW-1185">Reference proteome</keyword>
<feature type="compositionally biased region" description="Basic and acidic residues" evidence="1">
    <location>
        <begin position="120"/>
        <end position="130"/>
    </location>
</feature>
<feature type="region of interest" description="Disordered" evidence="1">
    <location>
        <begin position="77"/>
        <end position="150"/>
    </location>
</feature>
<evidence type="ECO:0000313" key="2">
    <source>
        <dbReference type="EMBL" id="KAF1984977.1"/>
    </source>
</evidence>
<feature type="compositionally biased region" description="Polar residues" evidence="1">
    <location>
        <begin position="97"/>
        <end position="119"/>
    </location>
</feature>
<dbReference type="EMBL" id="ML977164">
    <property type="protein sequence ID" value="KAF1984977.1"/>
    <property type="molecule type" value="Genomic_DNA"/>
</dbReference>
<accession>A0A6G1GVZ8</accession>
<proteinExistence type="predicted"/>
<gene>
    <name evidence="2" type="ORF">K402DRAFT_115430</name>
</gene>
<protein>
    <submittedName>
        <fullName evidence="2">Uncharacterized protein</fullName>
    </submittedName>
</protein>
<organism evidence="2 3">
    <name type="scientific">Aulographum hederae CBS 113979</name>
    <dbReference type="NCBI Taxonomy" id="1176131"/>
    <lineage>
        <taxon>Eukaryota</taxon>
        <taxon>Fungi</taxon>
        <taxon>Dikarya</taxon>
        <taxon>Ascomycota</taxon>
        <taxon>Pezizomycotina</taxon>
        <taxon>Dothideomycetes</taxon>
        <taxon>Pleosporomycetidae</taxon>
        <taxon>Aulographales</taxon>
        <taxon>Aulographaceae</taxon>
    </lineage>
</organism>
<evidence type="ECO:0000313" key="3">
    <source>
        <dbReference type="Proteomes" id="UP000800041"/>
    </source>
</evidence>